<feature type="domain" description="MADF" evidence="2">
    <location>
        <begin position="20"/>
        <end position="111"/>
    </location>
</feature>
<dbReference type="OrthoDB" id="6147983at2759"/>
<accession>A0A1W2W9Y0</accession>
<evidence type="ECO:0000313" key="3">
    <source>
        <dbReference type="Ensembl" id="ENSCINP00000022964.2"/>
    </source>
</evidence>
<organism evidence="3 4">
    <name type="scientific">Ciona intestinalis</name>
    <name type="common">Transparent sea squirt</name>
    <name type="synonym">Ascidia intestinalis</name>
    <dbReference type="NCBI Taxonomy" id="7719"/>
    <lineage>
        <taxon>Eukaryota</taxon>
        <taxon>Metazoa</taxon>
        <taxon>Chordata</taxon>
        <taxon>Tunicata</taxon>
        <taxon>Ascidiacea</taxon>
        <taxon>Phlebobranchia</taxon>
        <taxon>Cionidae</taxon>
        <taxon>Ciona</taxon>
    </lineage>
</organism>
<proteinExistence type="predicted"/>
<dbReference type="Proteomes" id="UP000008144">
    <property type="component" value="Unassembled WGS sequence"/>
</dbReference>
<evidence type="ECO:0000256" key="1">
    <source>
        <dbReference type="SAM" id="MobiDB-lite"/>
    </source>
</evidence>
<reference evidence="3" key="2">
    <citation type="submission" date="2025-08" db="UniProtKB">
        <authorList>
            <consortium name="Ensembl"/>
        </authorList>
    </citation>
    <scope>IDENTIFICATION</scope>
</reference>
<feature type="region of interest" description="Disordered" evidence="1">
    <location>
        <begin position="125"/>
        <end position="146"/>
    </location>
</feature>
<dbReference type="PANTHER" id="PTHR12243:SF69">
    <property type="entry name" value="SI:CH73-59F11.3"/>
    <property type="match status" value="1"/>
</dbReference>
<dbReference type="OMA" id="VECEINT"/>
<dbReference type="GO" id="GO:0005667">
    <property type="term" value="C:transcription regulator complex"/>
    <property type="evidence" value="ECO:0000318"/>
    <property type="project" value="GO_Central"/>
</dbReference>
<dbReference type="InterPro" id="IPR039353">
    <property type="entry name" value="TF_Adf1"/>
</dbReference>
<dbReference type="GeneID" id="100184915"/>
<dbReference type="GO" id="GO:0006357">
    <property type="term" value="P:regulation of transcription by RNA polymerase II"/>
    <property type="evidence" value="ECO:0000318"/>
    <property type="project" value="GO_Central"/>
</dbReference>
<dbReference type="HOGENOM" id="CLU_080630_2_0_1"/>
<dbReference type="KEGG" id="cin:100184915"/>
<gene>
    <name evidence="3" type="primary">LOC100184915</name>
</gene>
<dbReference type="GeneTree" id="ENSGT00940000167971"/>
<keyword evidence="4" id="KW-1185">Reference proteome</keyword>
<dbReference type="GO" id="GO:0005634">
    <property type="term" value="C:nucleus"/>
    <property type="evidence" value="ECO:0000318"/>
    <property type="project" value="GO_Central"/>
</dbReference>
<dbReference type="PANTHER" id="PTHR12243">
    <property type="entry name" value="MADF DOMAIN TRANSCRIPTION FACTOR"/>
    <property type="match status" value="1"/>
</dbReference>
<evidence type="ECO:0000259" key="2">
    <source>
        <dbReference type="PROSITE" id="PS51029"/>
    </source>
</evidence>
<dbReference type="PROSITE" id="PS51029">
    <property type="entry name" value="MADF"/>
    <property type="match status" value="1"/>
</dbReference>
<reference evidence="4" key="1">
    <citation type="journal article" date="2002" name="Science">
        <title>The draft genome of Ciona intestinalis: insights into chordate and vertebrate origins.</title>
        <authorList>
            <person name="Dehal P."/>
            <person name="Satou Y."/>
            <person name="Campbell R.K."/>
            <person name="Chapman J."/>
            <person name="Degnan B."/>
            <person name="De Tomaso A."/>
            <person name="Davidson B."/>
            <person name="Di Gregorio A."/>
            <person name="Gelpke M."/>
            <person name="Goodstein D.M."/>
            <person name="Harafuji N."/>
            <person name="Hastings K.E."/>
            <person name="Ho I."/>
            <person name="Hotta K."/>
            <person name="Huang W."/>
            <person name="Kawashima T."/>
            <person name="Lemaire P."/>
            <person name="Martinez D."/>
            <person name="Meinertzhagen I.A."/>
            <person name="Necula S."/>
            <person name="Nonaka M."/>
            <person name="Putnam N."/>
            <person name="Rash S."/>
            <person name="Saiga H."/>
            <person name="Satake M."/>
            <person name="Terry A."/>
            <person name="Yamada L."/>
            <person name="Wang H.G."/>
            <person name="Awazu S."/>
            <person name="Azumi K."/>
            <person name="Boore J."/>
            <person name="Branno M."/>
            <person name="Chin-Bow S."/>
            <person name="DeSantis R."/>
            <person name="Doyle S."/>
            <person name="Francino P."/>
            <person name="Keys D.N."/>
            <person name="Haga S."/>
            <person name="Hayashi H."/>
            <person name="Hino K."/>
            <person name="Imai K.S."/>
            <person name="Inaba K."/>
            <person name="Kano S."/>
            <person name="Kobayashi K."/>
            <person name="Kobayashi M."/>
            <person name="Lee B.I."/>
            <person name="Makabe K.W."/>
            <person name="Manohar C."/>
            <person name="Matassi G."/>
            <person name="Medina M."/>
            <person name="Mochizuki Y."/>
            <person name="Mount S."/>
            <person name="Morishita T."/>
            <person name="Miura S."/>
            <person name="Nakayama A."/>
            <person name="Nishizaka S."/>
            <person name="Nomoto H."/>
            <person name="Ohta F."/>
            <person name="Oishi K."/>
            <person name="Rigoutsos I."/>
            <person name="Sano M."/>
            <person name="Sasaki A."/>
            <person name="Sasakura Y."/>
            <person name="Shoguchi E."/>
            <person name="Shin-i T."/>
            <person name="Spagnuolo A."/>
            <person name="Stainier D."/>
            <person name="Suzuki M.M."/>
            <person name="Tassy O."/>
            <person name="Takatori N."/>
            <person name="Tokuoka M."/>
            <person name="Yagi K."/>
            <person name="Yoshizaki F."/>
            <person name="Wada S."/>
            <person name="Zhang C."/>
            <person name="Hyatt P.D."/>
            <person name="Larimer F."/>
            <person name="Detter C."/>
            <person name="Doggett N."/>
            <person name="Glavina T."/>
            <person name="Hawkins T."/>
            <person name="Richardson P."/>
            <person name="Lucas S."/>
            <person name="Kohara Y."/>
            <person name="Levine M."/>
            <person name="Satoh N."/>
            <person name="Rokhsar D.S."/>
        </authorList>
    </citation>
    <scope>NUCLEOTIDE SEQUENCE [LARGE SCALE GENOMIC DNA]</scope>
</reference>
<dbReference type="SMART" id="SM00595">
    <property type="entry name" value="MADF"/>
    <property type="match status" value="1"/>
</dbReference>
<sequence>MSDNLRLLIFTMTNKDFNETLINLVQPNFHLYDSKYTHYKDSTKKQNTWRYISQQIGQPADACMKRWRSLRDRFGKEKKKMDSLKTSGAGAVNCIVWEHYHHLQFLNDHLRHRLTVGNVQPAVSDETDASAVSMPPSTSYENRDDDDMKGLNIEAVFMKEEPPAQQARTHLELADDSECSSPAEPAISQHQKRKQDLSFHMQEQLISILEKNANTFQKLVSQNVPTEDMFDHFGKVIAAKLRNMPTEASDEIMIAMMQLFTTHKNF</sequence>
<dbReference type="Ensembl" id="ENSCINT00000023210.2">
    <property type="protein sequence ID" value="ENSCINP00000022964.2"/>
    <property type="gene ID" value="ENSCING00000012255.2"/>
</dbReference>
<dbReference type="AlphaFoldDB" id="F7ALW9"/>
<dbReference type="FunCoup" id="F7ALW9">
    <property type="interactions" value="2"/>
</dbReference>
<dbReference type="InParanoid" id="F7ALW9"/>
<dbReference type="RefSeq" id="XP_002124233.1">
    <property type="nucleotide sequence ID" value="XM_002124197.5"/>
</dbReference>
<dbReference type="InterPro" id="IPR006578">
    <property type="entry name" value="MADF-dom"/>
</dbReference>
<reference evidence="3" key="3">
    <citation type="submission" date="2025-09" db="UniProtKB">
        <authorList>
            <consortium name="Ensembl"/>
        </authorList>
    </citation>
    <scope>IDENTIFICATION</scope>
</reference>
<protein>
    <submittedName>
        <fullName evidence="3">Transcription factor Adf-1-like</fullName>
    </submittedName>
</protein>
<name>F7ALW9_CIOIN</name>
<dbReference type="Pfam" id="PF10545">
    <property type="entry name" value="MADF_DNA_bdg"/>
    <property type="match status" value="1"/>
</dbReference>
<evidence type="ECO:0000313" key="4">
    <source>
        <dbReference type="Proteomes" id="UP000008144"/>
    </source>
</evidence>
<accession>F7ALW9</accession>